<keyword evidence="3" id="KW-1185">Reference proteome</keyword>
<name>A0A4Z1F2X8_9HELO</name>
<dbReference type="AlphaFoldDB" id="A0A4Z1F2X8"/>
<feature type="compositionally biased region" description="Basic residues" evidence="1">
    <location>
        <begin position="70"/>
        <end position="83"/>
    </location>
</feature>
<reference evidence="2 3" key="1">
    <citation type="submission" date="2017-12" db="EMBL/GenBank/DDBJ databases">
        <title>Comparative genomics of Botrytis spp.</title>
        <authorList>
            <person name="Valero-Jimenez C.A."/>
            <person name="Tapia P."/>
            <person name="Veloso J."/>
            <person name="Silva-Moreno E."/>
            <person name="Staats M."/>
            <person name="Valdes J.H."/>
            <person name="Van Kan J.A.L."/>
        </authorList>
    </citation>
    <scope>NUCLEOTIDE SEQUENCE [LARGE SCALE GENOMIC DNA]</scope>
    <source>
        <strain evidence="2 3">Bp0003</strain>
    </source>
</reference>
<dbReference type="EMBL" id="PQXI01000403">
    <property type="protein sequence ID" value="TGO17909.1"/>
    <property type="molecule type" value="Genomic_DNA"/>
</dbReference>
<comment type="caution">
    <text evidence="2">The sequence shown here is derived from an EMBL/GenBank/DDBJ whole genome shotgun (WGS) entry which is preliminary data.</text>
</comment>
<accession>A0A4Z1F2X8</accession>
<evidence type="ECO:0000313" key="3">
    <source>
        <dbReference type="Proteomes" id="UP000297910"/>
    </source>
</evidence>
<gene>
    <name evidence="2" type="ORF">BPAE_0405g00010</name>
</gene>
<organism evidence="2 3">
    <name type="scientific">Botrytis paeoniae</name>
    <dbReference type="NCBI Taxonomy" id="278948"/>
    <lineage>
        <taxon>Eukaryota</taxon>
        <taxon>Fungi</taxon>
        <taxon>Dikarya</taxon>
        <taxon>Ascomycota</taxon>
        <taxon>Pezizomycotina</taxon>
        <taxon>Leotiomycetes</taxon>
        <taxon>Helotiales</taxon>
        <taxon>Sclerotiniaceae</taxon>
        <taxon>Botrytis</taxon>
    </lineage>
</organism>
<evidence type="ECO:0000313" key="2">
    <source>
        <dbReference type="EMBL" id="TGO17909.1"/>
    </source>
</evidence>
<proteinExistence type="predicted"/>
<evidence type="ECO:0000256" key="1">
    <source>
        <dbReference type="SAM" id="MobiDB-lite"/>
    </source>
</evidence>
<feature type="region of interest" description="Disordered" evidence="1">
    <location>
        <begin position="58"/>
        <end position="83"/>
    </location>
</feature>
<dbReference type="Proteomes" id="UP000297910">
    <property type="component" value="Unassembled WGS sequence"/>
</dbReference>
<protein>
    <submittedName>
        <fullName evidence="2">Uncharacterized protein</fullName>
    </submittedName>
</protein>
<sequence>MLVEIYENTTERDILTSARQQELSQCLLTTAPRSLRNLTSFQSISKKCLSHREAPALDLASETEEEKRNRLNKRHAPKNKRGTRCIDDETIDRSPAILDKPGPSKLVVRFKTEEIDECSDKLIQGYVEF</sequence>